<dbReference type="Pfam" id="PF07730">
    <property type="entry name" value="HisKA_3"/>
    <property type="match status" value="1"/>
</dbReference>
<reference evidence="13" key="1">
    <citation type="submission" date="2017-11" db="EMBL/GenBank/DDBJ databases">
        <authorList>
            <person name="Watanabe M."/>
            <person name="Kojima H."/>
        </authorList>
    </citation>
    <scope>NUCLEOTIDE SEQUENCE [LARGE SCALE GENOMIC DNA]</scope>
    <source>
        <strain evidence="13">Tokyo 01</strain>
    </source>
</reference>
<dbReference type="InterPro" id="IPR050482">
    <property type="entry name" value="Sensor_HK_TwoCompSys"/>
</dbReference>
<evidence type="ECO:0000256" key="1">
    <source>
        <dbReference type="ARBA" id="ARBA00000085"/>
    </source>
</evidence>
<keyword evidence="8" id="KW-0902">Two-component regulatory system</keyword>
<evidence type="ECO:0000256" key="7">
    <source>
        <dbReference type="ARBA" id="ARBA00022840"/>
    </source>
</evidence>
<accession>A0A401FYE0</accession>
<evidence type="ECO:0000256" key="8">
    <source>
        <dbReference type="ARBA" id="ARBA00023012"/>
    </source>
</evidence>
<dbReference type="GO" id="GO:0046983">
    <property type="term" value="F:protein dimerization activity"/>
    <property type="evidence" value="ECO:0007669"/>
    <property type="project" value="InterPro"/>
</dbReference>
<evidence type="ECO:0000256" key="4">
    <source>
        <dbReference type="ARBA" id="ARBA00022679"/>
    </source>
</evidence>
<evidence type="ECO:0000256" key="5">
    <source>
        <dbReference type="ARBA" id="ARBA00022741"/>
    </source>
</evidence>
<dbReference type="SUPFAM" id="SSF55874">
    <property type="entry name" value="ATPase domain of HSP90 chaperone/DNA topoisomerase II/histidine kinase"/>
    <property type="match status" value="1"/>
</dbReference>
<organism evidence="12 13">
    <name type="scientific">Desulfonema ishimotonii</name>
    <dbReference type="NCBI Taxonomy" id="45657"/>
    <lineage>
        <taxon>Bacteria</taxon>
        <taxon>Pseudomonadati</taxon>
        <taxon>Thermodesulfobacteriota</taxon>
        <taxon>Desulfobacteria</taxon>
        <taxon>Desulfobacterales</taxon>
        <taxon>Desulfococcaceae</taxon>
        <taxon>Desulfonema</taxon>
    </lineage>
</organism>
<evidence type="ECO:0000256" key="2">
    <source>
        <dbReference type="ARBA" id="ARBA00012438"/>
    </source>
</evidence>
<dbReference type="Proteomes" id="UP000288096">
    <property type="component" value="Unassembled WGS sequence"/>
</dbReference>
<dbReference type="EC" id="2.7.13.3" evidence="2"/>
<sequence>MLLGILLFLCCAMGVLVYETNGLITEFESFIFESSSRESTVTLTPDQQVAAFSTMIREKQSHFFSTILVALIAIMLTTLILSLRHVIRSVREEDHPAADIPDDISLPDTVPEAPDMVRSEIFEALEKMDALLEEDEPANDPDEEFTADFEFIDDEDEGDSGVLADSYNKMVEALQRTNELEKELSSQLADANARLETEVSERKRAEKEIRHLSRQLISGTEEAQKKLAQDLHDEFGQTLAALHMGVEALWNSIPEEMTGQRDRITALIGLIEELGDKIRSISSDLRPDLLDDLGLIPTLDWYCREFTEKYPRISVDFQSVGFKKRISPEIELILYRIVQESLNNVMKYAKARSVEVMLTYSYPKVILMVRDDGTGFDPGKRTGGIGLIGMRERAVSVNGTVDIRSEKGKGTTIRGELPVS</sequence>
<feature type="domain" description="Histidine kinase" evidence="11">
    <location>
        <begin position="230"/>
        <end position="420"/>
    </location>
</feature>
<name>A0A401FYE0_9BACT</name>
<comment type="catalytic activity">
    <reaction evidence="1">
        <text>ATP + protein L-histidine = ADP + protein N-phospho-L-histidine.</text>
        <dbReference type="EC" id="2.7.13.3"/>
    </reaction>
</comment>
<protein>
    <recommendedName>
        <fullName evidence="2">histidine kinase</fullName>
        <ecNumber evidence="2">2.7.13.3</ecNumber>
    </recommendedName>
</protein>
<evidence type="ECO:0000259" key="11">
    <source>
        <dbReference type="PROSITE" id="PS50109"/>
    </source>
</evidence>
<dbReference type="InterPro" id="IPR005467">
    <property type="entry name" value="His_kinase_dom"/>
</dbReference>
<keyword evidence="7" id="KW-0067">ATP-binding</keyword>
<keyword evidence="10" id="KW-0812">Transmembrane</keyword>
<comment type="caution">
    <text evidence="12">The sequence shown here is derived from an EMBL/GenBank/DDBJ whole genome shotgun (WGS) entry which is preliminary data.</text>
</comment>
<dbReference type="Pfam" id="PF02518">
    <property type="entry name" value="HATPase_c"/>
    <property type="match status" value="1"/>
</dbReference>
<dbReference type="GO" id="GO:0000155">
    <property type="term" value="F:phosphorelay sensor kinase activity"/>
    <property type="evidence" value="ECO:0007669"/>
    <property type="project" value="InterPro"/>
</dbReference>
<evidence type="ECO:0000256" key="10">
    <source>
        <dbReference type="SAM" id="Phobius"/>
    </source>
</evidence>
<dbReference type="CDD" id="cd16917">
    <property type="entry name" value="HATPase_UhpB-NarQ-NarX-like"/>
    <property type="match status" value="1"/>
</dbReference>
<dbReference type="SMART" id="SM00387">
    <property type="entry name" value="HATPase_c"/>
    <property type="match status" value="1"/>
</dbReference>
<dbReference type="GO" id="GO:0005524">
    <property type="term" value="F:ATP binding"/>
    <property type="evidence" value="ECO:0007669"/>
    <property type="project" value="UniProtKB-KW"/>
</dbReference>
<dbReference type="InterPro" id="IPR036890">
    <property type="entry name" value="HATPase_C_sf"/>
</dbReference>
<keyword evidence="9" id="KW-0175">Coiled coil</keyword>
<keyword evidence="4" id="KW-0808">Transferase</keyword>
<dbReference type="PANTHER" id="PTHR24421">
    <property type="entry name" value="NITRATE/NITRITE SENSOR PROTEIN NARX-RELATED"/>
    <property type="match status" value="1"/>
</dbReference>
<evidence type="ECO:0000256" key="9">
    <source>
        <dbReference type="SAM" id="Coils"/>
    </source>
</evidence>
<dbReference type="InterPro" id="IPR003594">
    <property type="entry name" value="HATPase_dom"/>
</dbReference>
<feature type="coiled-coil region" evidence="9">
    <location>
        <begin position="163"/>
        <end position="222"/>
    </location>
</feature>
<keyword evidence="6" id="KW-0418">Kinase</keyword>
<dbReference type="Gene3D" id="3.30.565.10">
    <property type="entry name" value="Histidine kinase-like ATPase, C-terminal domain"/>
    <property type="match status" value="1"/>
</dbReference>
<dbReference type="AlphaFoldDB" id="A0A401FYE0"/>
<dbReference type="Gene3D" id="1.20.5.1930">
    <property type="match status" value="1"/>
</dbReference>
<keyword evidence="3" id="KW-0597">Phosphoprotein</keyword>
<gene>
    <name evidence="12" type="ORF">DENIS_2938</name>
</gene>
<keyword evidence="10" id="KW-0472">Membrane</keyword>
<evidence type="ECO:0000256" key="6">
    <source>
        <dbReference type="ARBA" id="ARBA00022777"/>
    </source>
</evidence>
<keyword evidence="13" id="KW-1185">Reference proteome</keyword>
<dbReference type="PANTHER" id="PTHR24421:SF10">
    <property type="entry name" value="NITRATE_NITRITE SENSOR PROTEIN NARQ"/>
    <property type="match status" value="1"/>
</dbReference>
<evidence type="ECO:0000256" key="3">
    <source>
        <dbReference type="ARBA" id="ARBA00022553"/>
    </source>
</evidence>
<keyword evidence="10" id="KW-1133">Transmembrane helix</keyword>
<reference evidence="13" key="2">
    <citation type="submission" date="2019-01" db="EMBL/GenBank/DDBJ databases">
        <title>Genome sequence of Desulfonema ishimotonii strain Tokyo 01.</title>
        <authorList>
            <person name="Fukui M."/>
        </authorList>
    </citation>
    <scope>NUCLEOTIDE SEQUENCE [LARGE SCALE GENOMIC DNA]</scope>
    <source>
        <strain evidence="13">Tokyo 01</strain>
    </source>
</reference>
<dbReference type="GO" id="GO:0016020">
    <property type="term" value="C:membrane"/>
    <property type="evidence" value="ECO:0007669"/>
    <property type="project" value="InterPro"/>
</dbReference>
<dbReference type="InterPro" id="IPR011712">
    <property type="entry name" value="Sig_transdc_His_kin_sub3_dim/P"/>
</dbReference>
<dbReference type="PROSITE" id="PS50109">
    <property type="entry name" value="HIS_KIN"/>
    <property type="match status" value="1"/>
</dbReference>
<proteinExistence type="predicted"/>
<evidence type="ECO:0000313" key="13">
    <source>
        <dbReference type="Proteomes" id="UP000288096"/>
    </source>
</evidence>
<dbReference type="EMBL" id="BEXT01000001">
    <property type="protein sequence ID" value="GBC61975.1"/>
    <property type="molecule type" value="Genomic_DNA"/>
</dbReference>
<evidence type="ECO:0000313" key="12">
    <source>
        <dbReference type="EMBL" id="GBC61975.1"/>
    </source>
</evidence>
<keyword evidence="5" id="KW-0547">Nucleotide-binding</keyword>
<feature type="transmembrane region" description="Helical" evidence="10">
    <location>
        <begin position="63"/>
        <end position="83"/>
    </location>
</feature>